<evidence type="ECO:0000256" key="12">
    <source>
        <dbReference type="SAM" id="SignalP"/>
    </source>
</evidence>
<accession>A0ABV6URQ1</accession>
<dbReference type="Pfam" id="PF09084">
    <property type="entry name" value="NMT1"/>
    <property type="match status" value="1"/>
</dbReference>
<dbReference type="EMBL" id="JBHEZZ010000013">
    <property type="protein sequence ID" value="MFC1404148.1"/>
    <property type="molecule type" value="Genomic_DNA"/>
</dbReference>
<dbReference type="InterPro" id="IPR027939">
    <property type="entry name" value="NMT1/THI5"/>
</dbReference>
<dbReference type="InterPro" id="IPR015168">
    <property type="entry name" value="SsuA/THI5"/>
</dbReference>
<evidence type="ECO:0000256" key="4">
    <source>
        <dbReference type="ARBA" id="ARBA00011738"/>
    </source>
</evidence>
<keyword evidence="9" id="KW-0408">Iron</keyword>
<dbReference type="PANTHER" id="PTHR31528">
    <property type="entry name" value="4-AMINO-5-HYDROXYMETHYL-2-METHYLPYRIMIDINE PHOSPHATE SYNTHASE THI11-RELATED"/>
    <property type="match status" value="1"/>
</dbReference>
<feature type="chain" id="PRO_5045730247" description="Thiamine pyrimidine synthase" evidence="12">
    <location>
        <begin position="28"/>
        <end position="351"/>
    </location>
</feature>
<keyword evidence="8" id="KW-0784">Thiamine biosynthesis</keyword>
<evidence type="ECO:0000256" key="5">
    <source>
        <dbReference type="ARBA" id="ARBA00022679"/>
    </source>
</evidence>
<comment type="function">
    <text evidence="1">Responsible for the formation of the pyrimidine heterocycle in the thiamine biosynthesis pathway. Catalyzes the formation of hydroxymethylpyrimidine phosphate (HMP-P) from histidine and pyridoxal phosphate (PLP). The protein uses PLP and the active site histidine to form HMP-P, generating an inactive enzyme. The enzyme can only undergo a single turnover, which suggests it is a suicide enzyme.</text>
</comment>
<evidence type="ECO:0000256" key="10">
    <source>
        <dbReference type="ARBA" id="ARBA00033171"/>
    </source>
</evidence>
<comment type="catalytic activity">
    <reaction evidence="11">
        <text>N(6)-(pyridoxal phosphate)-L-lysyl-[4-amino-5-hydroxymethyl-2-methylpyrimidine phosphate synthase] + L-histidyl-[4-amino-5-hydroxymethyl-2-methylpyrimidine phosphate synthase] + 2 Fe(3+) + 4 H2O = L-lysyl-[4-amino-5-hydroxymethyl-2-methylpyrimidine phosphate synthase] + (2S)-2-amino-5-hydroxy-4-oxopentanoyl-[4-amino-5-hydroxymethyl-2-methylpyrimidine phosphate synthase] + 4-amino-2-methyl-5-(phosphooxymethyl)pyrimidine + 3-oxopropanoate + 2 Fe(2+) + 2 H(+)</text>
        <dbReference type="Rhea" id="RHEA:65756"/>
        <dbReference type="Rhea" id="RHEA-COMP:16892"/>
        <dbReference type="Rhea" id="RHEA-COMP:16893"/>
        <dbReference type="Rhea" id="RHEA-COMP:16894"/>
        <dbReference type="Rhea" id="RHEA-COMP:16895"/>
        <dbReference type="ChEBI" id="CHEBI:15377"/>
        <dbReference type="ChEBI" id="CHEBI:15378"/>
        <dbReference type="ChEBI" id="CHEBI:29033"/>
        <dbReference type="ChEBI" id="CHEBI:29034"/>
        <dbReference type="ChEBI" id="CHEBI:29969"/>
        <dbReference type="ChEBI" id="CHEBI:29979"/>
        <dbReference type="ChEBI" id="CHEBI:33190"/>
        <dbReference type="ChEBI" id="CHEBI:58354"/>
        <dbReference type="ChEBI" id="CHEBI:143915"/>
        <dbReference type="ChEBI" id="CHEBI:157692"/>
    </reaction>
    <physiologicalReaction direction="left-to-right" evidence="11">
        <dbReference type="Rhea" id="RHEA:65757"/>
    </physiologicalReaction>
</comment>
<protein>
    <recommendedName>
        <fullName evidence="10">Thiamine pyrimidine synthase</fullName>
    </recommendedName>
</protein>
<keyword evidence="6" id="KW-0479">Metal-binding</keyword>
<dbReference type="PROSITE" id="PS51257">
    <property type="entry name" value="PROKAR_LIPOPROTEIN"/>
    <property type="match status" value="1"/>
</dbReference>
<evidence type="ECO:0000259" key="13">
    <source>
        <dbReference type="Pfam" id="PF09084"/>
    </source>
</evidence>
<dbReference type="Proteomes" id="UP001592528">
    <property type="component" value="Unassembled WGS sequence"/>
</dbReference>
<organism evidence="14 15">
    <name type="scientific">Streptacidiphilus cavernicola</name>
    <dbReference type="NCBI Taxonomy" id="3342716"/>
    <lineage>
        <taxon>Bacteria</taxon>
        <taxon>Bacillati</taxon>
        <taxon>Actinomycetota</taxon>
        <taxon>Actinomycetes</taxon>
        <taxon>Kitasatosporales</taxon>
        <taxon>Streptomycetaceae</taxon>
        <taxon>Streptacidiphilus</taxon>
    </lineage>
</organism>
<gene>
    <name evidence="14" type="ORF">ACEZDJ_22920</name>
</gene>
<comment type="pathway">
    <text evidence="2">Cofactor biosynthesis; thiamine diphosphate biosynthesis.</text>
</comment>
<dbReference type="RefSeq" id="WP_030256056.1">
    <property type="nucleotide sequence ID" value="NZ_JBHEZZ010000013.1"/>
</dbReference>
<feature type="domain" description="SsuA/THI5-like" evidence="13">
    <location>
        <begin position="54"/>
        <end position="266"/>
    </location>
</feature>
<evidence type="ECO:0000256" key="3">
    <source>
        <dbReference type="ARBA" id="ARBA00009406"/>
    </source>
</evidence>
<evidence type="ECO:0000256" key="8">
    <source>
        <dbReference type="ARBA" id="ARBA00022977"/>
    </source>
</evidence>
<evidence type="ECO:0000256" key="11">
    <source>
        <dbReference type="ARBA" id="ARBA00048179"/>
    </source>
</evidence>
<evidence type="ECO:0000256" key="7">
    <source>
        <dbReference type="ARBA" id="ARBA00022898"/>
    </source>
</evidence>
<proteinExistence type="inferred from homology"/>
<dbReference type="SUPFAM" id="SSF53850">
    <property type="entry name" value="Periplasmic binding protein-like II"/>
    <property type="match status" value="1"/>
</dbReference>
<comment type="caution">
    <text evidence="14">The sequence shown here is derived from an EMBL/GenBank/DDBJ whole genome shotgun (WGS) entry which is preliminary data.</text>
</comment>
<keyword evidence="15" id="KW-1185">Reference proteome</keyword>
<sequence length="351" mass="37378">MRRRTLLRSLLPATAAVFVATGCSSQAGSGTGAAADAAGAATTRVTLALDWTPNTNHTGIYVAQQLGWFKAAGIDLKILPYGSTAPETLLATHQADFGISYQDGVSTAQAAGQDVVSVFAITQKTDVTISVRADRTDITSPKDLDGKTYAGFGAPYEKPLLQKVIRNAGGKGEFKTVVLSTSAYAALYAGKADFAMPEPTWEGLEAKLEGKPLKDFQLSDYGFPGTYSALIASSDYFLKKNPALAKKFLAVVVKGYTYALDHPDQAADLLVKANKSVLTNTALVKESEELLAKEYYRASDGSVGTQTAKTWQDYTDFQFNAGLLADANGKQLTASPDVSAFYTNAYLPDQK</sequence>
<keyword evidence="12" id="KW-0732">Signal</keyword>
<evidence type="ECO:0000256" key="6">
    <source>
        <dbReference type="ARBA" id="ARBA00022723"/>
    </source>
</evidence>
<evidence type="ECO:0000256" key="1">
    <source>
        <dbReference type="ARBA" id="ARBA00003469"/>
    </source>
</evidence>
<dbReference type="PANTHER" id="PTHR31528:SF1">
    <property type="entry name" value="4-AMINO-5-HYDROXYMETHYL-2-METHYLPYRIMIDINE PHOSPHATE SYNTHASE THI11-RELATED"/>
    <property type="match status" value="1"/>
</dbReference>
<evidence type="ECO:0000256" key="2">
    <source>
        <dbReference type="ARBA" id="ARBA00004948"/>
    </source>
</evidence>
<comment type="subunit">
    <text evidence="4">Homodimer.</text>
</comment>
<keyword evidence="5" id="KW-0808">Transferase</keyword>
<evidence type="ECO:0000313" key="15">
    <source>
        <dbReference type="Proteomes" id="UP001592528"/>
    </source>
</evidence>
<dbReference type="Gene3D" id="3.40.190.10">
    <property type="entry name" value="Periplasmic binding protein-like II"/>
    <property type="match status" value="2"/>
</dbReference>
<comment type="similarity">
    <text evidence="3">Belongs to the NMT1/THI5 family.</text>
</comment>
<evidence type="ECO:0000313" key="14">
    <source>
        <dbReference type="EMBL" id="MFC1404148.1"/>
    </source>
</evidence>
<name>A0ABV6URQ1_9ACTN</name>
<keyword evidence="7" id="KW-0663">Pyridoxal phosphate</keyword>
<reference evidence="14 15" key="1">
    <citation type="submission" date="2024-09" db="EMBL/GenBank/DDBJ databases">
        <authorList>
            <person name="Lee S.D."/>
        </authorList>
    </citation>
    <scope>NUCLEOTIDE SEQUENCE [LARGE SCALE GENOMIC DNA]</scope>
    <source>
        <strain evidence="14 15">N1-5</strain>
    </source>
</reference>
<evidence type="ECO:0000256" key="9">
    <source>
        <dbReference type="ARBA" id="ARBA00023004"/>
    </source>
</evidence>
<feature type="signal peptide" evidence="12">
    <location>
        <begin position="1"/>
        <end position="27"/>
    </location>
</feature>